<reference evidence="1 2" key="1">
    <citation type="journal article" date="2017" name="Plant Biotechnol. J.">
        <title>A comprehensive draft genome sequence for lupin (Lupinus angustifolius), an emerging health food: insights into plant-microbe interactions and legume evolution.</title>
        <authorList>
            <person name="Hane J.K."/>
            <person name="Ming Y."/>
            <person name="Kamphuis L.G."/>
            <person name="Nelson M.N."/>
            <person name="Garg G."/>
            <person name="Atkins C.A."/>
            <person name="Bayer P.E."/>
            <person name="Bravo A."/>
            <person name="Bringans S."/>
            <person name="Cannon S."/>
            <person name="Edwards D."/>
            <person name="Foley R."/>
            <person name="Gao L.L."/>
            <person name="Harrison M.J."/>
            <person name="Huang W."/>
            <person name="Hurgobin B."/>
            <person name="Li S."/>
            <person name="Liu C.W."/>
            <person name="McGrath A."/>
            <person name="Morahan G."/>
            <person name="Murray J."/>
            <person name="Weller J."/>
            <person name="Jian J."/>
            <person name="Singh K.B."/>
        </authorList>
    </citation>
    <scope>NUCLEOTIDE SEQUENCE [LARGE SCALE GENOMIC DNA]</scope>
    <source>
        <strain evidence="2">cv. Tanjil</strain>
        <tissue evidence="1">Whole plant</tissue>
    </source>
</reference>
<gene>
    <name evidence="1" type="ORF">TanjilG_09884</name>
</gene>
<keyword evidence="2" id="KW-1185">Reference proteome</keyword>
<sequence>MEARAILEDDIDVDNCVELVMIEDTIEVEGLTSDSDDKIVAPIGAGAVVVANKDDTKEDPKEGSSTPSS</sequence>
<proteinExistence type="predicted"/>
<protein>
    <submittedName>
        <fullName evidence="1">Uncharacterized protein</fullName>
    </submittedName>
</protein>
<dbReference type="Proteomes" id="UP000188354">
    <property type="component" value="Chromosome LG14"/>
</dbReference>
<evidence type="ECO:0000313" key="2">
    <source>
        <dbReference type="Proteomes" id="UP000188354"/>
    </source>
</evidence>
<evidence type="ECO:0000313" key="1">
    <source>
        <dbReference type="EMBL" id="OIV98232.1"/>
    </source>
</evidence>
<accession>A0A1J7H798</accession>
<dbReference type="Gramene" id="OIV98232">
    <property type="protein sequence ID" value="OIV98232"/>
    <property type="gene ID" value="TanjilG_09884"/>
</dbReference>
<organism evidence="1 2">
    <name type="scientific">Lupinus angustifolius</name>
    <name type="common">Narrow-leaved blue lupine</name>
    <dbReference type="NCBI Taxonomy" id="3871"/>
    <lineage>
        <taxon>Eukaryota</taxon>
        <taxon>Viridiplantae</taxon>
        <taxon>Streptophyta</taxon>
        <taxon>Embryophyta</taxon>
        <taxon>Tracheophyta</taxon>
        <taxon>Spermatophyta</taxon>
        <taxon>Magnoliopsida</taxon>
        <taxon>eudicotyledons</taxon>
        <taxon>Gunneridae</taxon>
        <taxon>Pentapetalae</taxon>
        <taxon>rosids</taxon>
        <taxon>fabids</taxon>
        <taxon>Fabales</taxon>
        <taxon>Fabaceae</taxon>
        <taxon>Papilionoideae</taxon>
        <taxon>50 kb inversion clade</taxon>
        <taxon>genistoids sensu lato</taxon>
        <taxon>core genistoids</taxon>
        <taxon>Genisteae</taxon>
        <taxon>Lupinus</taxon>
    </lineage>
</organism>
<dbReference type="AlphaFoldDB" id="A0A1J7H798"/>
<dbReference type="EMBL" id="CM007374">
    <property type="protein sequence ID" value="OIV98232.1"/>
    <property type="molecule type" value="Genomic_DNA"/>
</dbReference>
<name>A0A1J7H798_LUPAN</name>